<keyword evidence="3" id="KW-0732">Signal</keyword>
<evidence type="ECO:0000313" key="5">
    <source>
        <dbReference type="Proteomes" id="UP000515129"/>
    </source>
</evidence>
<keyword evidence="5" id="KW-1185">Reference proteome</keyword>
<dbReference type="AlphaFoldDB" id="A0A6P6J8D2"/>
<dbReference type="PROSITE" id="PS50228">
    <property type="entry name" value="SUEL_LECTIN"/>
    <property type="match status" value="1"/>
</dbReference>
<dbReference type="RefSeq" id="XP_026055663.1">
    <property type="nucleotide sequence ID" value="XM_026199878.1"/>
</dbReference>
<reference evidence="6" key="1">
    <citation type="submission" date="2025-08" db="UniProtKB">
        <authorList>
            <consortium name="RefSeq"/>
        </authorList>
    </citation>
    <scope>IDENTIFICATION</scope>
    <source>
        <strain evidence="6">Wakin</strain>
        <tissue evidence="6">Muscle</tissue>
    </source>
</reference>
<dbReference type="InterPro" id="IPR043159">
    <property type="entry name" value="Lectin_gal-bd_sf"/>
</dbReference>
<dbReference type="OrthoDB" id="1100386at2759"/>
<evidence type="ECO:0000256" key="3">
    <source>
        <dbReference type="SAM" id="SignalP"/>
    </source>
</evidence>
<keyword evidence="2" id="KW-0677">Repeat</keyword>
<evidence type="ECO:0000313" key="6">
    <source>
        <dbReference type="RefSeq" id="XP_026055663.1"/>
    </source>
</evidence>
<dbReference type="Pfam" id="PF02140">
    <property type="entry name" value="SUEL_Lectin"/>
    <property type="match status" value="1"/>
</dbReference>
<organism evidence="5 6">
    <name type="scientific">Carassius auratus</name>
    <name type="common">Goldfish</name>
    <dbReference type="NCBI Taxonomy" id="7957"/>
    <lineage>
        <taxon>Eukaryota</taxon>
        <taxon>Metazoa</taxon>
        <taxon>Chordata</taxon>
        <taxon>Craniata</taxon>
        <taxon>Vertebrata</taxon>
        <taxon>Euteleostomi</taxon>
        <taxon>Actinopterygii</taxon>
        <taxon>Neopterygii</taxon>
        <taxon>Teleostei</taxon>
        <taxon>Ostariophysi</taxon>
        <taxon>Cypriniformes</taxon>
        <taxon>Cyprinidae</taxon>
        <taxon>Cyprininae</taxon>
        <taxon>Carassius</taxon>
    </lineage>
</organism>
<protein>
    <submittedName>
        <fullName evidence="6">L-rhamnose-binding lectin CSL3-like</fullName>
    </submittedName>
</protein>
<feature type="signal peptide" evidence="3">
    <location>
        <begin position="1"/>
        <end position="22"/>
    </location>
</feature>
<sequence length="117" mass="13423">MLVQKLIWIILLLFLCRQGVEAKRAVVCEGGFMKLRCLSGVIKINKANYGRTDRTTCTRGILDVHTSNMNCFQRSSLRIMSHRCDARKRCSVHVANTVFSDPCAWTYKYLDVDFICV</sequence>
<dbReference type="GO" id="GO:0030246">
    <property type="term" value="F:carbohydrate binding"/>
    <property type="evidence" value="ECO:0007669"/>
    <property type="project" value="UniProtKB-KW"/>
</dbReference>
<evidence type="ECO:0000256" key="2">
    <source>
        <dbReference type="ARBA" id="ARBA00022737"/>
    </source>
</evidence>
<accession>A0A6P6J8D2</accession>
<feature type="domain" description="SUEL-type lectin" evidence="4">
    <location>
        <begin position="27"/>
        <end position="117"/>
    </location>
</feature>
<evidence type="ECO:0000259" key="4">
    <source>
        <dbReference type="PROSITE" id="PS50228"/>
    </source>
</evidence>
<dbReference type="InterPro" id="IPR000922">
    <property type="entry name" value="Lectin_gal-bd_dom"/>
</dbReference>
<dbReference type="CDD" id="cd22836">
    <property type="entry name" value="Gal_Rha_Lectin_RBL_rpt2"/>
    <property type="match status" value="1"/>
</dbReference>
<feature type="chain" id="PRO_5027670200" evidence="3">
    <location>
        <begin position="23"/>
        <end position="117"/>
    </location>
</feature>
<evidence type="ECO:0000256" key="1">
    <source>
        <dbReference type="ARBA" id="ARBA00022734"/>
    </source>
</evidence>
<dbReference type="KEGG" id="caua:113041396"/>
<proteinExistence type="predicted"/>
<name>A0A6P6J8D2_CARAU</name>
<keyword evidence="1" id="KW-0430">Lectin</keyword>
<dbReference type="GeneID" id="113041396"/>
<dbReference type="PANTHER" id="PTHR46780">
    <property type="entry name" value="PROTEIN EVA-1"/>
    <property type="match status" value="1"/>
</dbReference>
<dbReference type="Proteomes" id="UP000515129">
    <property type="component" value="Chromosome 23"/>
</dbReference>
<gene>
    <name evidence="6" type="primary">LOC113041396</name>
</gene>
<dbReference type="Gene3D" id="2.60.120.740">
    <property type="match status" value="1"/>
</dbReference>
<dbReference type="FunFam" id="2.60.120.740:FF:000001">
    <property type="entry name" value="Adhesion G protein-coupled receptor L2"/>
    <property type="match status" value="1"/>
</dbReference>